<gene>
    <name evidence="2" type="ORF">SAMEA1982600_02675</name>
</gene>
<dbReference type="AlphaFoldDB" id="A0A157PHB9"/>
<evidence type="ECO:0000313" key="3">
    <source>
        <dbReference type="Proteomes" id="UP000077037"/>
    </source>
</evidence>
<organism evidence="2 3">
    <name type="scientific">Bordetella ansorpii</name>
    <dbReference type="NCBI Taxonomy" id="288768"/>
    <lineage>
        <taxon>Bacteria</taxon>
        <taxon>Pseudomonadati</taxon>
        <taxon>Pseudomonadota</taxon>
        <taxon>Betaproteobacteria</taxon>
        <taxon>Burkholderiales</taxon>
        <taxon>Alcaligenaceae</taxon>
        <taxon>Bordetella</taxon>
    </lineage>
</organism>
<dbReference type="Proteomes" id="UP000077037">
    <property type="component" value="Unassembled WGS sequence"/>
</dbReference>
<accession>A0A157PHB9</accession>
<proteinExistence type="predicted"/>
<dbReference type="OrthoDB" id="8722685at2"/>
<feature type="region of interest" description="Disordered" evidence="1">
    <location>
        <begin position="1"/>
        <end position="76"/>
    </location>
</feature>
<feature type="compositionally biased region" description="Basic and acidic residues" evidence="1">
    <location>
        <begin position="41"/>
        <end position="53"/>
    </location>
</feature>
<dbReference type="RefSeq" id="WP_066412783.1">
    <property type="nucleotide sequence ID" value="NZ_FKBS01000014.1"/>
</dbReference>
<sequence length="76" mass="8244">MTTKQKSHPRTGEKDPLERELDDALDDTFPASDPVSIGTGKDPEDRKTGHDQSVDEALEDTFPASDPVAPAQPGRK</sequence>
<evidence type="ECO:0000313" key="2">
    <source>
        <dbReference type="EMBL" id="SAI33025.1"/>
    </source>
</evidence>
<protein>
    <submittedName>
        <fullName evidence="2">Uncharacterized protein</fullName>
    </submittedName>
</protein>
<evidence type="ECO:0000256" key="1">
    <source>
        <dbReference type="SAM" id="MobiDB-lite"/>
    </source>
</evidence>
<name>A0A157PHB9_9BORD</name>
<feature type="compositionally biased region" description="Basic and acidic residues" evidence="1">
    <location>
        <begin position="10"/>
        <end position="19"/>
    </location>
</feature>
<dbReference type="EMBL" id="FKBS01000014">
    <property type="protein sequence ID" value="SAI33025.1"/>
    <property type="molecule type" value="Genomic_DNA"/>
</dbReference>
<reference evidence="2 3" key="1">
    <citation type="submission" date="2016-03" db="EMBL/GenBank/DDBJ databases">
        <authorList>
            <consortium name="Pathogen Informatics"/>
        </authorList>
    </citation>
    <scope>NUCLEOTIDE SEQUENCE [LARGE SCALE GENOMIC DNA]</scope>
    <source>
        <strain evidence="2 3">NCTC13364</strain>
    </source>
</reference>